<protein>
    <submittedName>
        <fullName evidence="1">Sulfotransferase domain protein</fullName>
    </submittedName>
</protein>
<dbReference type="OrthoDB" id="9777890at2"/>
<keyword evidence="1" id="KW-0808">Transferase</keyword>
<dbReference type="Pfam" id="PF13469">
    <property type="entry name" value="Sulfotransfer_3"/>
    <property type="match status" value="1"/>
</dbReference>
<dbReference type="Gene3D" id="3.40.50.300">
    <property type="entry name" value="P-loop containing nucleotide triphosphate hydrolases"/>
    <property type="match status" value="1"/>
</dbReference>
<sequence>MRPVAWFSLLKSGRFRIHPSRFGLLISISIATPFNTVMAGIQRLFFGRRLAQAVLHGPPVFIVGHWRSGTTMLHELMVRDERYSSPSTYQCFAPHHFLISQWFFRRFATWLLPGKRPMDNMAAGWDRPQEDEFALMNLGLPSPYRRIAFPNEGAVDLDYLDLSSIDQKSRLRWLTKLRHFFAAVSVSTGRPLIIKSPTHTGRIAQLAEAFPDAKFIHITRDPRALYPSTCRLWNSLDEVQAMQKPCEDDLPEYVIECFSRMYNAFHRDRDKMSSRRMIDISYEELTKDPVGTLQRIYDKLHLADFESVRPTFQSWVDTEHRGYEVNKHSLSEADETKIKQAWQEYFQRYGYDETQ</sequence>
<dbReference type="InterPro" id="IPR027417">
    <property type="entry name" value="P-loop_NTPase"/>
</dbReference>
<dbReference type="Proteomes" id="UP000322699">
    <property type="component" value="Unassembled WGS sequence"/>
</dbReference>
<dbReference type="GO" id="GO:0016740">
    <property type="term" value="F:transferase activity"/>
    <property type="evidence" value="ECO:0007669"/>
    <property type="project" value="UniProtKB-KW"/>
</dbReference>
<dbReference type="InterPro" id="IPR052736">
    <property type="entry name" value="Stf3_sulfotransferase"/>
</dbReference>
<keyword evidence="2" id="KW-1185">Reference proteome</keyword>
<proteinExistence type="predicted"/>
<dbReference type="SUPFAM" id="SSF52540">
    <property type="entry name" value="P-loop containing nucleoside triphosphate hydrolases"/>
    <property type="match status" value="1"/>
</dbReference>
<reference evidence="1 2" key="1">
    <citation type="submission" date="2019-08" db="EMBL/GenBank/DDBJ databases">
        <title>Deep-cultivation of Planctomycetes and their phenomic and genomic characterization uncovers novel biology.</title>
        <authorList>
            <person name="Wiegand S."/>
            <person name="Jogler M."/>
            <person name="Boedeker C."/>
            <person name="Pinto D."/>
            <person name="Vollmers J."/>
            <person name="Rivas-Marin E."/>
            <person name="Kohn T."/>
            <person name="Peeters S.H."/>
            <person name="Heuer A."/>
            <person name="Rast P."/>
            <person name="Oberbeckmann S."/>
            <person name="Bunk B."/>
            <person name="Jeske O."/>
            <person name="Meyerdierks A."/>
            <person name="Storesund J.E."/>
            <person name="Kallscheuer N."/>
            <person name="Luecker S."/>
            <person name="Lage O.M."/>
            <person name="Pohl T."/>
            <person name="Merkel B.J."/>
            <person name="Hornburger P."/>
            <person name="Mueller R.-W."/>
            <person name="Bruemmer F."/>
            <person name="Labrenz M."/>
            <person name="Spormann A.M."/>
            <person name="Op Den Camp H."/>
            <person name="Overmann J."/>
            <person name="Amann R."/>
            <person name="Jetten M.S.M."/>
            <person name="Mascher T."/>
            <person name="Medema M.H."/>
            <person name="Devos D.P."/>
            <person name="Kaster A.-K."/>
            <person name="Ovreas L."/>
            <person name="Rohde M."/>
            <person name="Galperin M.Y."/>
            <person name="Jogler C."/>
        </authorList>
    </citation>
    <scope>NUCLEOTIDE SEQUENCE [LARGE SCALE GENOMIC DNA]</scope>
    <source>
        <strain evidence="1 2">LF1</strain>
    </source>
</reference>
<dbReference type="AlphaFoldDB" id="A0A5B1CGM2"/>
<organism evidence="1 2">
    <name type="scientific">Rubripirellula obstinata</name>
    <dbReference type="NCBI Taxonomy" id="406547"/>
    <lineage>
        <taxon>Bacteria</taxon>
        <taxon>Pseudomonadati</taxon>
        <taxon>Planctomycetota</taxon>
        <taxon>Planctomycetia</taxon>
        <taxon>Pirellulales</taxon>
        <taxon>Pirellulaceae</taxon>
        <taxon>Rubripirellula</taxon>
    </lineage>
</organism>
<evidence type="ECO:0000313" key="2">
    <source>
        <dbReference type="Proteomes" id="UP000322699"/>
    </source>
</evidence>
<evidence type="ECO:0000313" key="1">
    <source>
        <dbReference type="EMBL" id="KAA1260338.1"/>
    </source>
</evidence>
<comment type="caution">
    <text evidence="1">The sequence shown here is derived from an EMBL/GenBank/DDBJ whole genome shotgun (WGS) entry which is preliminary data.</text>
</comment>
<name>A0A5B1CGM2_9BACT</name>
<dbReference type="PANTHER" id="PTHR36451:SF1">
    <property type="entry name" value="OMEGA-HYDROXY-BETA-DIHYDROMENAQUINONE-9 SULFOTRANSFERASE STF3"/>
    <property type="match status" value="1"/>
</dbReference>
<gene>
    <name evidence="1" type="ORF">LF1_28780</name>
</gene>
<dbReference type="EMBL" id="VRLW01000001">
    <property type="protein sequence ID" value="KAA1260338.1"/>
    <property type="molecule type" value="Genomic_DNA"/>
</dbReference>
<dbReference type="PANTHER" id="PTHR36451">
    <property type="entry name" value="PAPS-DEPENDENT SULFOTRANSFERASE STF3"/>
    <property type="match status" value="1"/>
</dbReference>
<accession>A0A5B1CGM2</accession>